<protein>
    <submittedName>
        <fullName evidence="1">Uncharacterized protein</fullName>
    </submittedName>
</protein>
<evidence type="ECO:0000313" key="1">
    <source>
        <dbReference type="EMBL" id="KAF6212693.1"/>
    </source>
</evidence>
<accession>A0A6A4JDD8</accession>
<reference evidence="1" key="1">
    <citation type="journal article" date="2021" name="Mol. Ecol. Resour.">
        <title>Apolygus lucorum genome provides insights into omnivorousness and mesophyll feeding.</title>
        <authorList>
            <person name="Liu Y."/>
            <person name="Liu H."/>
            <person name="Wang H."/>
            <person name="Huang T."/>
            <person name="Liu B."/>
            <person name="Yang B."/>
            <person name="Yin L."/>
            <person name="Li B."/>
            <person name="Zhang Y."/>
            <person name="Zhang S."/>
            <person name="Jiang F."/>
            <person name="Zhang X."/>
            <person name="Ren Y."/>
            <person name="Wang B."/>
            <person name="Wang S."/>
            <person name="Lu Y."/>
            <person name="Wu K."/>
            <person name="Fan W."/>
            <person name="Wang G."/>
        </authorList>
    </citation>
    <scope>NUCLEOTIDE SEQUENCE</scope>
    <source>
        <strain evidence="1">12Hb</strain>
    </source>
</reference>
<name>A0A6A4JDD8_APOLU</name>
<dbReference type="Proteomes" id="UP000466442">
    <property type="component" value="Unassembled WGS sequence"/>
</dbReference>
<gene>
    <name evidence="1" type="ORF">GE061_013219</name>
</gene>
<comment type="caution">
    <text evidence="1">The sequence shown here is derived from an EMBL/GenBank/DDBJ whole genome shotgun (WGS) entry which is preliminary data.</text>
</comment>
<sequence length="68" mass="8083">MLELRSIRVTITFMHSTAIRRFPTNGLLHLIIRKEFINRKFSFPSSVKNAGWYLPHLTLAKLYLHMRV</sequence>
<evidence type="ECO:0000313" key="2">
    <source>
        <dbReference type="Proteomes" id="UP000466442"/>
    </source>
</evidence>
<proteinExistence type="predicted"/>
<dbReference type="EMBL" id="WIXP02000004">
    <property type="protein sequence ID" value="KAF6212693.1"/>
    <property type="molecule type" value="Genomic_DNA"/>
</dbReference>
<organism evidence="1 2">
    <name type="scientific">Apolygus lucorum</name>
    <name type="common">Small green plant bug</name>
    <name type="synonym">Lygocoris lucorum</name>
    <dbReference type="NCBI Taxonomy" id="248454"/>
    <lineage>
        <taxon>Eukaryota</taxon>
        <taxon>Metazoa</taxon>
        <taxon>Ecdysozoa</taxon>
        <taxon>Arthropoda</taxon>
        <taxon>Hexapoda</taxon>
        <taxon>Insecta</taxon>
        <taxon>Pterygota</taxon>
        <taxon>Neoptera</taxon>
        <taxon>Paraneoptera</taxon>
        <taxon>Hemiptera</taxon>
        <taxon>Heteroptera</taxon>
        <taxon>Panheteroptera</taxon>
        <taxon>Cimicomorpha</taxon>
        <taxon>Miridae</taxon>
        <taxon>Mirini</taxon>
        <taxon>Apolygus</taxon>
    </lineage>
</organism>
<dbReference type="AlphaFoldDB" id="A0A6A4JDD8"/>
<keyword evidence="2" id="KW-1185">Reference proteome</keyword>